<protein>
    <submittedName>
        <fullName evidence="11">Uncharacterized protein</fullName>
    </submittedName>
</protein>
<reference evidence="11" key="1">
    <citation type="journal article" date="2008" name="Nature">
        <title>The amphioxus genome and the evolution of the chordate karyotype.</title>
        <authorList>
            <consortium name="US DOE Joint Genome Institute (JGI-PGF)"/>
            <person name="Putnam N.H."/>
            <person name="Butts T."/>
            <person name="Ferrier D.E.K."/>
            <person name="Furlong R.F."/>
            <person name="Hellsten U."/>
            <person name="Kawashima T."/>
            <person name="Robinson-Rechavi M."/>
            <person name="Shoguchi E."/>
            <person name="Terry A."/>
            <person name="Yu J.-K."/>
            <person name="Benito-Gutierrez E.L."/>
            <person name="Dubchak I."/>
            <person name="Garcia-Fernandez J."/>
            <person name="Gibson-Brown J.J."/>
            <person name="Grigoriev I.V."/>
            <person name="Horton A.C."/>
            <person name="de Jong P.J."/>
            <person name="Jurka J."/>
            <person name="Kapitonov V.V."/>
            <person name="Kohara Y."/>
            <person name="Kuroki Y."/>
            <person name="Lindquist E."/>
            <person name="Lucas S."/>
            <person name="Osoegawa K."/>
            <person name="Pennacchio L.A."/>
            <person name="Salamov A.A."/>
            <person name="Satou Y."/>
            <person name="Sauka-Spengler T."/>
            <person name="Schmutz J."/>
            <person name="Shin-I T."/>
            <person name="Toyoda A."/>
            <person name="Bronner-Fraser M."/>
            <person name="Fujiyama A."/>
            <person name="Holland L.Z."/>
            <person name="Holland P.W.H."/>
            <person name="Satoh N."/>
            <person name="Rokhsar D.S."/>
        </authorList>
    </citation>
    <scope>NUCLEOTIDE SEQUENCE [LARGE SCALE GENOMIC DNA]</scope>
    <source>
        <strain evidence="11">S238N-H82</strain>
        <tissue evidence="11">Testes</tissue>
    </source>
</reference>
<feature type="compositionally biased region" description="Polar residues" evidence="7">
    <location>
        <begin position="528"/>
        <end position="550"/>
    </location>
</feature>
<feature type="domain" description="EGF-like" evidence="9">
    <location>
        <begin position="293"/>
        <end position="329"/>
    </location>
</feature>
<dbReference type="PANTHER" id="PTHR46513:SF44">
    <property type="entry name" value="LDL RECEPTOR RELATED PROTEIN 4"/>
    <property type="match status" value="1"/>
</dbReference>
<evidence type="ECO:0000256" key="7">
    <source>
        <dbReference type="SAM" id="MobiDB-lite"/>
    </source>
</evidence>
<evidence type="ECO:0000259" key="9">
    <source>
        <dbReference type="PROSITE" id="PS50026"/>
    </source>
</evidence>
<dbReference type="GO" id="GO:0005509">
    <property type="term" value="F:calcium ion binding"/>
    <property type="evidence" value="ECO:0007669"/>
    <property type="project" value="InterPro"/>
</dbReference>
<dbReference type="PROSITE" id="PS01187">
    <property type="entry name" value="EGF_CA"/>
    <property type="match status" value="1"/>
</dbReference>
<dbReference type="InterPro" id="IPR003961">
    <property type="entry name" value="FN3_dom"/>
</dbReference>
<dbReference type="InterPro" id="IPR018097">
    <property type="entry name" value="EGF_Ca-bd_CS"/>
</dbReference>
<dbReference type="Pfam" id="PF00041">
    <property type="entry name" value="fn3"/>
    <property type="match status" value="1"/>
</dbReference>
<dbReference type="InterPro" id="IPR013783">
    <property type="entry name" value="Ig-like_fold"/>
</dbReference>
<dbReference type="PROSITE" id="PS51120">
    <property type="entry name" value="LDLRB"/>
    <property type="match status" value="2"/>
</dbReference>
<dbReference type="GO" id="GO:0016192">
    <property type="term" value="P:vesicle-mediated transport"/>
    <property type="evidence" value="ECO:0007669"/>
    <property type="project" value="UniProtKB-ARBA"/>
</dbReference>
<dbReference type="PANTHER" id="PTHR46513">
    <property type="entry name" value="VITELLOGENIN RECEPTOR-LIKE PROTEIN-RELATED-RELATED"/>
    <property type="match status" value="1"/>
</dbReference>
<proteinExistence type="predicted"/>
<organism>
    <name type="scientific">Branchiostoma floridae</name>
    <name type="common">Florida lancelet</name>
    <name type="synonym">Amphioxus</name>
    <dbReference type="NCBI Taxonomy" id="7739"/>
    <lineage>
        <taxon>Eukaryota</taxon>
        <taxon>Metazoa</taxon>
        <taxon>Chordata</taxon>
        <taxon>Cephalochordata</taxon>
        <taxon>Leptocardii</taxon>
        <taxon>Amphioxiformes</taxon>
        <taxon>Branchiostomatidae</taxon>
        <taxon>Branchiostoma</taxon>
    </lineage>
</organism>
<dbReference type="PROSITE" id="PS00010">
    <property type="entry name" value="ASX_HYDROXYL"/>
    <property type="match status" value="2"/>
</dbReference>
<dbReference type="InterPro" id="IPR000742">
    <property type="entry name" value="EGF"/>
</dbReference>
<evidence type="ECO:0000259" key="10">
    <source>
        <dbReference type="PROSITE" id="PS50853"/>
    </source>
</evidence>
<dbReference type="InterPro" id="IPR000152">
    <property type="entry name" value="EGF-type_Asp/Asn_hydroxyl_site"/>
</dbReference>
<dbReference type="InterPro" id="IPR000033">
    <property type="entry name" value="LDLR_classB_rpt"/>
</dbReference>
<dbReference type="SUPFAM" id="SSF57184">
    <property type="entry name" value="Growth factor receptor domain"/>
    <property type="match status" value="1"/>
</dbReference>
<dbReference type="InterPro" id="IPR001881">
    <property type="entry name" value="EGF-like_Ca-bd_dom"/>
</dbReference>
<keyword evidence="1 5" id="KW-0245">EGF-like domain</keyword>
<dbReference type="eggNOG" id="KOG1215">
    <property type="taxonomic scope" value="Eukaryota"/>
</dbReference>
<gene>
    <name evidence="11" type="ORF">BRAFLDRAFT_102375</name>
</gene>
<dbReference type="FunFam" id="2.10.25.10:FF:000998">
    <property type="entry name" value="Latent-transforming growth factor beta-binding protein 4"/>
    <property type="match status" value="1"/>
</dbReference>
<keyword evidence="3" id="KW-0677">Repeat</keyword>
<dbReference type="FunFam" id="2.60.40.10:FF:003125">
    <property type="match status" value="1"/>
</dbReference>
<dbReference type="PROSITE" id="PS01186">
    <property type="entry name" value="EGF_2"/>
    <property type="match status" value="2"/>
</dbReference>
<sequence length="1070" mass="115263">MAGLHGWFKVFILVMFVACLTTAEQGDLGSRNNSEPFLLVADYGGRTILQINITSGSKVTLPLVDVGTPIALDYDPLTDFVYWSDYRNNIKRARRDGTGMETIIEIGSSVYGLALDHAGGNIYWSVYSAQTISVAKKDGSSARTLLTSPDIVYPDGLVLDPRSGSLYWVTQDSSNARIVRAAMDGSNKTIIVSGLTDPSAITIDYYEDRLYYRDQRYGIYSSDLLGNDIRQVMFEDGKLVKGIAVDEDFVYWSSSSSQQGKIGKLSKSNLTKTVLVDGLVNPYRICLSTAPPDIDACLANPCDARATCTDNPAPALNATCTCNTGYTGDGLVNGTGCTDVNECEVSPGICGRNADCINLIGAFDCKCFPGFQMGAGGCKDVDECSGDRSCSENAYCVNQPGTYHCVCLEGFTGNGKTCTAVDPPVDLAVTDITDEGFKVTWSPSPDPDLDLEGYRVVLSGLDMMTAVNQSTGEASLPVVGLSPETEYVIRVTALFSSGGWRSQSEAAMIEAATAAVPSTTPAPADTTEQTSQGTSAVSTKVSTGPATSIRWQDERDGETKETSSRPPVGTKETPDQLLYHENLLFINEKNADVPGDAVASEQPASAAEEKAQMCREAIKTLASEAGRAQTPEQVQMISELSSLVIKSCPGIPQEDKAMAQGVLKSITSKLDKLDMSDPATVKSVGGSLVESVGSMLEEPERDVHEDDGNLTSDLEEDQSLSPQERLEKAEEKEQEKQTKRRKIVQESRQVLDGLFDAIIGSMSPGAPAVTIERGGVTLRAQRVWGDQFGGQVVQTGNGSFHVPSRAALFGDYTPHSVAIKLTQFQQNPFTWGRGEYQVRSSVMELSLLQNDIPVAFNNLTEDFNITIPGGPGNNLATTIVTFPAPGNKSSSYHLLKLNSTAEGFLVTITPLNTSVVYGVWGRYGGRPDDQNYNVSTETYVLPEQCALMKTLSGDKDAEKTAVTMFIPGEHDPVDYHIKVQMSCLCEIASVPTRPGRPKRASSLVPHVPTASRAFPRVPTRPQTVASDGVPSSSVPMRPQIYAWDGVRPSLKAWTPPRPSQPVRSGRGRRN</sequence>
<dbReference type="InterPro" id="IPR011042">
    <property type="entry name" value="6-blade_b-propeller_TolB-like"/>
</dbReference>
<keyword evidence="4" id="KW-1015">Disulfide bond</keyword>
<evidence type="ECO:0000256" key="5">
    <source>
        <dbReference type="PROSITE-ProRule" id="PRU00076"/>
    </source>
</evidence>
<dbReference type="EMBL" id="GG666514">
    <property type="protein sequence ID" value="EEN59954.1"/>
    <property type="molecule type" value="Genomic_DNA"/>
</dbReference>
<dbReference type="Pfam" id="PF16472">
    <property type="entry name" value="DUF5050"/>
    <property type="match status" value="1"/>
</dbReference>
<comment type="caution">
    <text evidence="5">Lacks conserved residue(s) required for the propagation of feature annotation.</text>
</comment>
<dbReference type="SMART" id="SM00179">
    <property type="entry name" value="EGF_CA"/>
    <property type="match status" value="3"/>
</dbReference>
<dbReference type="SMART" id="SM00060">
    <property type="entry name" value="FN3"/>
    <property type="match status" value="1"/>
</dbReference>
<dbReference type="Gene3D" id="2.10.25.10">
    <property type="entry name" value="Laminin"/>
    <property type="match status" value="3"/>
</dbReference>
<dbReference type="InterPro" id="IPR036116">
    <property type="entry name" value="FN3_sf"/>
</dbReference>
<feature type="compositionally biased region" description="Low complexity" evidence="7">
    <location>
        <begin position="514"/>
        <end position="527"/>
    </location>
</feature>
<dbReference type="SUPFAM" id="SSF63825">
    <property type="entry name" value="YWTD domain"/>
    <property type="match status" value="1"/>
</dbReference>
<feature type="compositionally biased region" description="Basic and acidic residues" evidence="7">
    <location>
        <begin position="724"/>
        <end position="737"/>
    </location>
</feature>
<evidence type="ECO:0000313" key="11">
    <source>
        <dbReference type="EMBL" id="EEN59954.1"/>
    </source>
</evidence>
<dbReference type="PROSITE" id="PS50026">
    <property type="entry name" value="EGF_3"/>
    <property type="match status" value="3"/>
</dbReference>
<accession>C3YHG7</accession>
<dbReference type="CDD" id="cd00054">
    <property type="entry name" value="EGF_CA"/>
    <property type="match status" value="3"/>
</dbReference>
<feature type="compositionally biased region" description="Polar residues" evidence="7">
    <location>
        <begin position="1020"/>
        <end position="1034"/>
    </location>
</feature>
<feature type="region of interest" description="Disordered" evidence="7">
    <location>
        <begin position="695"/>
        <end position="743"/>
    </location>
</feature>
<dbReference type="Pfam" id="PF07645">
    <property type="entry name" value="EGF_CA"/>
    <property type="match status" value="2"/>
</dbReference>
<dbReference type="Gene3D" id="2.120.10.30">
    <property type="entry name" value="TolB, C-terminal domain"/>
    <property type="match status" value="1"/>
</dbReference>
<dbReference type="InterPro" id="IPR050778">
    <property type="entry name" value="Cueball_EGF_LRP_Nidogen"/>
</dbReference>
<dbReference type="SMART" id="SM00181">
    <property type="entry name" value="EGF"/>
    <property type="match status" value="3"/>
</dbReference>
<dbReference type="InterPro" id="IPR049883">
    <property type="entry name" value="NOTCH1_EGF-like"/>
</dbReference>
<evidence type="ECO:0000256" key="3">
    <source>
        <dbReference type="ARBA" id="ARBA00022737"/>
    </source>
</evidence>
<feature type="region of interest" description="Disordered" evidence="7">
    <location>
        <begin position="1012"/>
        <end position="1034"/>
    </location>
</feature>
<feature type="repeat" description="LDL-receptor class B" evidence="6">
    <location>
        <begin position="120"/>
        <end position="163"/>
    </location>
</feature>
<evidence type="ECO:0000256" key="6">
    <source>
        <dbReference type="PROSITE-ProRule" id="PRU00461"/>
    </source>
</evidence>
<dbReference type="InterPro" id="IPR009030">
    <property type="entry name" value="Growth_fac_rcpt_cys_sf"/>
</dbReference>
<dbReference type="CDD" id="cd00063">
    <property type="entry name" value="FN3"/>
    <property type="match status" value="1"/>
</dbReference>
<feature type="repeat" description="LDL-receptor class B" evidence="6">
    <location>
        <begin position="164"/>
        <end position="207"/>
    </location>
</feature>
<evidence type="ECO:0000256" key="4">
    <source>
        <dbReference type="ARBA" id="ARBA00023157"/>
    </source>
</evidence>
<feature type="compositionally biased region" description="Basic and acidic residues" evidence="7">
    <location>
        <begin position="551"/>
        <end position="563"/>
    </location>
</feature>
<dbReference type="FunFam" id="2.10.25.10:FF:000038">
    <property type="entry name" value="Fibrillin 2"/>
    <property type="match status" value="1"/>
</dbReference>
<evidence type="ECO:0000256" key="8">
    <source>
        <dbReference type="SAM" id="SignalP"/>
    </source>
</evidence>
<evidence type="ECO:0000256" key="2">
    <source>
        <dbReference type="ARBA" id="ARBA00022729"/>
    </source>
</evidence>
<feature type="region of interest" description="Disordered" evidence="7">
    <location>
        <begin position="514"/>
        <end position="575"/>
    </location>
</feature>
<feature type="domain" description="Fibronectin type-III" evidence="10">
    <location>
        <begin position="423"/>
        <end position="518"/>
    </location>
</feature>
<dbReference type="SUPFAM" id="SSF49265">
    <property type="entry name" value="Fibronectin type III"/>
    <property type="match status" value="1"/>
</dbReference>
<name>C3YHG7_BRAFL</name>
<dbReference type="InterPro" id="IPR032485">
    <property type="entry name" value="LRP1-like_beta_prop"/>
</dbReference>
<dbReference type="SMART" id="SM00135">
    <property type="entry name" value="LY"/>
    <property type="match status" value="5"/>
</dbReference>
<dbReference type="AlphaFoldDB" id="C3YHG7"/>
<feature type="region of interest" description="Disordered" evidence="7">
    <location>
        <begin position="1047"/>
        <end position="1070"/>
    </location>
</feature>
<feature type="chain" id="PRO_5002935624" evidence="8">
    <location>
        <begin position="24"/>
        <end position="1070"/>
    </location>
</feature>
<dbReference type="PROSITE" id="PS50853">
    <property type="entry name" value="FN3"/>
    <property type="match status" value="1"/>
</dbReference>
<dbReference type="Gene3D" id="2.60.40.10">
    <property type="entry name" value="Immunoglobulins"/>
    <property type="match status" value="1"/>
</dbReference>
<keyword evidence="2 8" id="KW-0732">Signal</keyword>
<feature type="domain" description="EGF-like" evidence="9">
    <location>
        <begin position="380"/>
        <end position="419"/>
    </location>
</feature>
<dbReference type="InParanoid" id="C3YHG7"/>
<evidence type="ECO:0000256" key="1">
    <source>
        <dbReference type="ARBA" id="ARBA00022536"/>
    </source>
</evidence>
<feature type="domain" description="EGF-like" evidence="9">
    <location>
        <begin position="339"/>
        <end position="379"/>
    </location>
</feature>
<feature type="signal peptide" evidence="8">
    <location>
        <begin position="1"/>
        <end position="23"/>
    </location>
</feature>